<dbReference type="InterPro" id="IPR022415">
    <property type="entry name" value="ATP-guanido_PTrfase_AS"/>
</dbReference>
<dbReference type="PANTHER" id="PTHR11547:SF38">
    <property type="entry name" value="ARGININE KINASE 1-RELATED"/>
    <property type="match status" value="1"/>
</dbReference>
<dbReference type="InterPro" id="IPR000749">
    <property type="entry name" value="ATP-guanido_PTrfase"/>
</dbReference>
<evidence type="ECO:0000313" key="8">
    <source>
        <dbReference type="EMBL" id="MBD3364494.1"/>
    </source>
</evidence>
<keyword evidence="4 5" id="KW-0067">ATP-binding</keyword>
<dbReference type="GO" id="GO:0005524">
    <property type="term" value="F:ATP binding"/>
    <property type="evidence" value="ECO:0007669"/>
    <property type="project" value="UniProtKB-UniRule"/>
</dbReference>
<protein>
    <submittedName>
        <fullName evidence="8">Protein arginine kinase</fullName>
        <ecNumber evidence="8">2.7.14.1</ecNumber>
    </submittedName>
</protein>
<dbReference type="PROSITE" id="PS00112">
    <property type="entry name" value="PHOSPHAGEN_KINASE"/>
    <property type="match status" value="1"/>
</dbReference>
<dbReference type="InterPro" id="IPR023660">
    <property type="entry name" value="Arg_Kinase"/>
</dbReference>
<feature type="binding site" evidence="5">
    <location>
        <position position="128"/>
    </location>
    <ligand>
        <name>ATP</name>
        <dbReference type="ChEBI" id="CHEBI:30616"/>
    </ligand>
</feature>
<proteinExistence type="inferred from homology"/>
<evidence type="ECO:0000256" key="3">
    <source>
        <dbReference type="ARBA" id="ARBA00022777"/>
    </source>
</evidence>
<dbReference type="InterPro" id="IPR022414">
    <property type="entry name" value="ATP-guanido_PTrfase_cat"/>
</dbReference>
<dbReference type="PROSITE" id="PS51510">
    <property type="entry name" value="PHOSPHAGEN_KINASE_C"/>
    <property type="match status" value="1"/>
</dbReference>
<comment type="similarity">
    <text evidence="5 6">Belongs to the ATP:guanido phosphotransferase family.</text>
</comment>
<dbReference type="Pfam" id="PF00217">
    <property type="entry name" value="ATP-gua_Ptrans"/>
    <property type="match status" value="1"/>
</dbReference>
<dbReference type="CDD" id="cd07930">
    <property type="entry name" value="bacterial_phosphagen_kinase"/>
    <property type="match status" value="1"/>
</dbReference>
<dbReference type="GO" id="GO:0005615">
    <property type="term" value="C:extracellular space"/>
    <property type="evidence" value="ECO:0007669"/>
    <property type="project" value="TreeGrafter"/>
</dbReference>
<feature type="binding site" evidence="5">
    <location>
        <position position="94"/>
    </location>
    <ligand>
        <name>ATP</name>
        <dbReference type="ChEBI" id="CHEBI:30616"/>
    </ligand>
</feature>
<accession>A0A9D5K9A5</accession>
<dbReference type="Proteomes" id="UP000630660">
    <property type="component" value="Unassembled WGS sequence"/>
</dbReference>
<keyword evidence="1 5" id="KW-0808">Transferase</keyword>
<name>A0A9D5K9A5_UNCW3</name>
<dbReference type="NCBIfam" id="NF002194">
    <property type="entry name" value="PRK01059.1-4"/>
    <property type="match status" value="1"/>
</dbReference>
<evidence type="ECO:0000313" key="9">
    <source>
        <dbReference type="Proteomes" id="UP000630660"/>
    </source>
</evidence>
<dbReference type="PANTHER" id="PTHR11547">
    <property type="entry name" value="ARGININE OR CREATINE KINASE"/>
    <property type="match status" value="1"/>
</dbReference>
<organism evidence="8 9">
    <name type="scientific">candidate division WOR-3 bacterium</name>
    <dbReference type="NCBI Taxonomy" id="2052148"/>
    <lineage>
        <taxon>Bacteria</taxon>
        <taxon>Bacteria division WOR-3</taxon>
    </lineage>
</organism>
<feature type="binding site" evidence="5">
    <location>
        <begin position="210"/>
        <end position="215"/>
    </location>
    <ligand>
        <name>ATP</name>
        <dbReference type="ChEBI" id="CHEBI:30616"/>
    </ligand>
</feature>
<evidence type="ECO:0000256" key="1">
    <source>
        <dbReference type="ARBA" id="ARBA00022679"/>
    </source>
</evidence>
<reference evidence="8" key="1">
    <citation type="submission" date="2019-11" db="EMBL/GenBank/DDBJ databases">
        <title>Microbial mats filling the niche in hypersaline microbial mats.</title>
        <authorList>
            <person name="Wong H.L."/>
            <person name="Macleod F.I."/>
            <person name="White R.A. III"/>
            <person name="Burns B.P."/>
        </authorList>
    </citation>
    <scope>NUCLEOTIDE SEQUENCE</scope>
    <source>
        <strain evidence="8">Bin_327</strain>
    </source>
</reference>
<evidence type="ECO:0000256" key="5">
    <source>
        <dbReference type="PROSITE-ProRule" id="PRU00843"/>
    </source>
</evidence>
<dbReference type="GO" id="GO:0004111">
    <property type="term" value="F:creatine kinase activity"/>
    <property type="evidence" value="ECO:0007669"/>
    <property type="project" value="InterPro"/>
</dbReference>
<feature type="binding site" evidence="5">
    <location>
        <begin position="31"/>
        <end position="35"/>
    </location>
    <ligand>
        <name>ATP</name>
        <dbReference type="ChEBI" id="CHEBI:30616"/>
    </ligand>
</feature>
<feature type="domain" description="Phosphagen kinase C-terminal" evidence="7">
    <location>
        <begin position="28"/>
        <end position="257"/>
    </location>
</feature>
<dbReference type="Gene3D" id="3.30.590.10">
    <property type="entry name" value="Glutamine synthetase/guanido kinase, catalytic domain"/>
    <property type="match status" value="1"/>
</dbReference>
<keyword evidence="3 5" id="KW-0418">Kinase</keyword>
<gene>
    <name evidence="8" type="ORF">GF359_04700</name>
</gene>
<feature type="binding site" evidence="5">
    <location>
        <begin position="179"/>
        <end position="183"/>
    </location>
    <ligand>
        <name>ATP</name>
        <dbReference type="ChEBI" id="CHEBI:30616"/>
    </ligand>
</feature>
<sequence length="355" mass="39873">MTLGSLKSGLDSRAVGSWLSGEGPQGDIVISSRIRLARNISGIRFLSKTSQTEQKDIIKSVDNSLSQALISHGRKLVEVEDLSSFETQFLLERHLLSPDFLKSKAKRGFFSTVDESFSLMVNEEDHLRLQMLGSGLCLDNLWDSMKRLDERINSVIPFAFEDNYGFLTACPTNVGTGMRASILIHLPGVVLTKEIDRVLRGVLQLGLSVRGTYGEGTETKGHLFQISNQRTLGQSEEEIISTLTKMASQLITYENEAREYILTKMKNFIEDKLYRSLGILRYARMLTSDEVINLLSTLRFGIGILPNLTAGKLNKLMILTRPANLQFFFGAEFSTEQRDRKRAELIKRALKNVEA</sequence>
<dbReference type="AlphaFoldDB" id="A0A9D5K9A5"/>
<dbReference type="EMBL" id="WJKJ01000153">
    <property type="protein sequence ID" value="MBD3364494.1"/>
    <property type="molecule type" value="Genomic_DNA"/>
</dbReference>
<evidence type="ECO:0000256" key="4">
    <source>
        <dbReference type="ARBA" id="ARBA00022840"/>
    </source>
</evidence>
<dbReference type="InterPro" id="IPR014746">
    <property type="entry name" value="Gln_synth/guanido_kin_cat_dom"/>
</dbReference>
<dbReference type="EC" id="2.7.14.1" evidence="8"/>
<evidence type="ECO:0000256" key="6">
    <source>
        <dbReference type="RuleBase" id="RU000505"/>
    </source>
</evidence>
<dbReference type="SUPFAM" id="SSF55931">
    <property type="entry name" value="Glutamine synthetase/guanido kinase"/>
    <property type="match status" value="1"/>
</dbReference>
<evidence type="ECO:0000256" key="2">
    <source>
        <dbReference type="ARBA" id="ARBA00022741"/>
    </source>
</evidence>
<comment type="caution">
    <text evidence="8">The sequence shown here is derived from an EMBL/GenBank/DDBJ whole genome shotgun (WGS) entry which is preliminary data.</text>
</comment>
<dbReference type="GO" id="GO:1990424">
    <property type="term" value="F:protein arginine kinase activity"/>
    <property type="evidence" value="ECO:0007669"/>
    <property type="project" value="UniProtKB-EC"/>
</dbReference>
<evidence type="ECO:0000259" key="7">
    <source>
        <dbReference type="PROSITE" id="PS51510"/>
    </source>
</evidence>
<keyword evidence="2 5" id="KW-0547">Nucleotide-binding</keyword>
<dbReference type="GO" id="GO:0046314">
    <property type="term" value="P:phosphocreatine biosynthetic process"/>
    <property type="evidence" value="ECO:0007669"/>
    <property type="project" value="InterPro"/>
</dbReference>